<sequence>MKKLFLGLFIFGLTTQINAQTIELPEVELSVNYKYLNTTNSKEIAVPVKKLVNEVLAFNEDNTDVYIDDNGEYSVSFYIPEGEIIAAFNKEGKILRTFEKYNNIRLPLEVLQMIANRYPNWAIAGNTYLVSFHCEKGITKKLYKIRLENVDEVLNIKTDEKGIFL</sequence>
<dbReference type="RefSeq" id="WP_395439451.1">
    <property type="nucleotide sequence ID" value="NZ_JBAWKC010000007.1"/>
</dbReference>
<reference evidence="2 3" key="1">
    <citation type="submission" date="2024-02" db="EMBL/GenBank/DDBJ databases">
        <title>A Gaetbulibacter species isolated from tidal flats and genomic insights of their niches.</title>
        <authorList>
            <person name="Ye Y."/>
        </authorList>
    </citation>
    <scope>NUCLEOTIDE SEQUENCE [LARGE SCALE GENOMIC DNA]</scope>
    <source>
        <strain evidence="2 3">KEM-8</strain>
    </source>
</reference>
<name>A0ABW7MWV0_9FLAO</name>
<keyword evidence="3" id="KW-1185">Reference proteome</keyword>
<protein>
    <submittedName>
        <fullName evidence="2">Nicotinate-nucleotide adenylyltransferase</fullName>
    </submittedName>
</protein>
<keyword evidence="2" id="KW-0808">Transferase</keyword>
<accession>A0ABW7MWV0</accession>
<feature type="chain" id="PRO_5045577440" evidence="1">
    <location>
        <begin position="20"/>
        <end position="165"/>
    </location>
</feature>
<organism evidence="2 3">
    <name type="scientific">Gaetbulibacter aquiaggeris</name>
    <dbReference type="NCBI Taxonomy" id="1735373"/>
    <lineage>
        <taxon>Bacteria</taxon>
        <taxon>Pseudomonadati</taxon>
        <taxon>Bacteroidota</taxon>
        <taxon>Flavobacteriia</taxon>
        <taxon>Flavobacteriales</taxon>
        <taxon>Flavobacteriaceae</taxon>
        <taxon>Gaetbulibacter</taxon>
    </lineage>
</organism>
<proteinExistence type="predicted"/>
<feature type="signal peptide" evidence="1">
    <location>
        <begin position="1"/>
        <end position="19"/>
    </location>
</feature>
<evidence type="ECO:0000256" key="1">
    <source>
        <dbReference type="SAM" id="SignalP"/>
    </source>
</evidence>
<evidence type="ECO:0000313" key="3">
    <source>
        <dbReference type="Proteomes" id="UP001610104"/>
    </source>
</evidence>
<comment type="caution">
    <text evidence="2">The sequence shown here is derived from an EMBL/GenBank/DDBJ whole genome shotgun (WGS) entry which is preliminary data.</text>
</comment>
<keyword evidence="1" id="KW-0732">Signal</keyword>
<dbReference type="SUPFAM" id="SSF160574">
    <property type="entry name" value="BT0923-like"/>
    <property type="match status" value="1"/>
</dbReference>
<gene>
    <name evidence="2" type="ORF">V8G56_15895</name>
</gene>
<dbReference type="GO" id="GO:0016779">
    <property type="term" value="F:nucleotidyltransferase activity"/>
    <property type="evidence" value="ECO:0007669"/>
    <property type="project" value="UniProtKB-KW"/>
</dbReference>
<dbReference type="Gene3D" id="3.10.450.360">
    <property type="match status" value="1"/>
</dbReference>
<evidence type="ECO:0000313" key="2">
    <source>
        <dbReference type="EMBL" id="MFH6770233.1"/>
    </source>
</evidence>
<keyword evidence="2" id="KW-0548">Nucleotidyltransferase</keyword>
<dbReference type="Proteomes" id="UP001610104">
    <property type="component" value="Unassembled WGS sequence"/>
</dbReference>
<dbReference type="EMBL" id="JBAWKC010000007">
    <property type="protein sequence ID" value="MFH6770233.1"/>
    <property type="molecule type" value="Genomic_DNA"/>
</dbReference>